<dbReference type="CDD" id="cd03801">
    <property type="entry name" value="GT4_PimA-like"/>
    <property type="match status" value="1"/>
</dbReference>
<gene>
    <name evidence="2" type="ORF">HMPREF9447_00817</name>
</gene>
<dbReference type="GO" id="GO:0016757">
    <property type="term" value="F:glycosyltransferase activity"/>
    <property type="evidence" value="ECO:0007669"/>
    <property type="project" value="InterPro"/>
</dbReference>
<name>K9E7M1_9BACE</name>
<dbReference type="PATRIC" id="fig|742727.4.peg.817"/>
<evidence type="ECO:0000313" key="2">
    <source>
        <dbReference type="EMBL" id="EKU91831.1"/>
    </source>
</evidence>
<protein>
    <recommendedName>
        <fullName evidence="1">Glycosyl transferase family 1 domain-containing protein</fullName>
    </recommendedName>
</protein>
<dbReference type="RefSeq" id="WP_009128304.1">
    <property type="nucleotide sequence ID" value="NZ_JH992940.1"/>
</dbReference>
<organism evidence="2 3">
    <name type="scientific">Bacteroides oleiciplenus YIT 12058</name>
    <dbReference type="NCBI Taxonomy" id="742727"/>
    <lineage>
        <taxon>Bacteria</taxon>
        <taxon>Pseudomonadati</taxon>
        <taxon>Bacteroidota</taxon>
        <taxon>Bacteroidia</taxon>
        <taxon>Bacteroidales</taxon>
        <taxon>Bacteroidaceae</taxon>
        <taxon>Bacteroides</taxon>
    </lineage>
</organism>
<dbReference type="SUPFAM" id="SSF53756">
    <property type="entry name" value="UDP-Glycosyltransferase/glycogen phosphorylase"/>
    <property type="match status" value="1"/>
</dbReference>
<evidence type="ECO:0000313" key="3">
    <source>
        <dbReference type="Proteomes" id="UP000009872"/>
    </source>
</evidence>
<dbReference type="HOGENOM" id="CLU_764311_0_0_10"/>
<dbReference type="PANTHER" id="PTHR12526:SF637">
    <property type="entry name" value="GLYCOSYLTRANSFERASE EPSF-RELATED"/>
    <property type="match status" value="1"/>
</dbReference>
<sequence>MVNIILLAPLYGNGGIASWTKKFIATFPTEEFNLFPISSVLSSKNMQASIYERIIRGFQEINYIAKQLKRIITENNVKILHTTTSGSLGTYRDYKVGKLCRKYGVKAIMHCRYGCIPDILKRNGLMRWTLLKAMSHYDQIWVLDKFSFNALLAIPEICDKVRLTPNSIEVNQLDCISPKNYNNFAFIANVLPTKGIFELIEAVKKVKYNIQLHIVGPATEKMLFLLKESAADLWGQKILYHGKIANQQAVLLMKEMDALILPTYFPGEAFPISILEAMSCGTLVIATPRAAIADMLTALDGMRCGILVREKSVEDIVKAIEWVIKNKTLADKICMKAYEKVWNSYRTDVVYELYRNNYRALL</sequence>
<dbReference type="STRING" id="742727.HMPREF9447_00817"/>
<keyword evidence="3" id="KW-1185">Reference proteome</keyword>
<comment type="caution">
    <text evidence="2">The sequence shown here is derived from an EMBL/GenBank/DDBJ whole genome shotgun (WGS) entry which is preliminary data.</text>
</comment>
<dbReference type="OrthoDB" id="7560678at2"/>
<feature type="domain" description="Glycosyl transferase family 1" evidence="1">
    <location>
        <begin position="178"/>
        <end position="338"/>
    </location>
</feature>
<dbReference type="PANTHER" id="PTHR12526">
    <property type="entry name" value="GLYCOSYLTRANSFERASE"/>
    <property type="match status" value="1"/>
</dbReference>
<accession>K9E7M1</accession>
<evidence type="ECO:0000259" key="1">
    <source>
        <dbReference type="Pfam" id="PF00534"/>
    </source>
</evidence>
<dbReference type="eggNOG" id="COG0438">
    <property type="taxonomic scope" value="Bacteria"/>
</dbReference>
<dbReference type="InterPro" id="IPR001296">
    <property type="entry name" value="Glyco_trans_1"/>
</dbReference>
<reference evidence="2 3" key="1">
    <citation type="submission" date="2012-09" db="EMBL/GenBank/DDBJ databases">
        <title>The Genome Sequence of Bacteroides oleiciplenus YIT 12058.</title>
        <authorList>
            <consortium name="The Broad Institute Genome Sequencing Platform"/>
            <person name="Earl A."/>
            <person name="Ward D."/>
            <person name="Feldgarden M."/>
            <person name="Gevers D."/>
            <person name="Morotomi M."/>
            <person name="Walker B."/>
            <person name="Young S.K."/>
            <person name="Zeng Q."/>
            <person name="Gargeya S."/>
            <person name="Fitzgerald M."/>
            <person name="Haas B."/>
            <person name="Abouelleil A."/>
            <person name="Alvarado L."/>
            <person name="Arachchi H.M."/>
            <person name="Berlin A.M."/>
            <person name="Chapman S.B."/>
            <person name="Goldberg J."/>
            <person name="Griggs A."/>
            <person name="Gujja S."/>
            <person name="Hansen M."/>
            <person name="Howarth C."/>
            <person name="Imamovic A."/>
            <person name="Larimer J."/>
            <person name="McCowen C."/>
            <person name="Montmayeur A."/>
            <person name="Murphy C."/>
            <person name="Neiman D."/>
            <person name="Pearson M."/>
            <person name="Priest M."/>
            <person name="Roberts A."/>
            <person name="Saif S."/>
            <person name="Shea T."/>
            <person name="Sisk P."/>
            <person name="Sykes S."/>
            <person name="Wortman J."/>
            <person name="Nusbaum C."/>
            <person name="Birren B."/>
        </authorList>
    </citation>
    <scope>NUCLEOTIDE SEQUENCE [LARGE SCALE GENOMIC DNA]</scope>
    <source>
        <strain evidence="2 3">YIT 12058</strain>
    </source>
</reference>
<dbReference type="Gene3D" id="3.40.50.2000">
    <property type="entry name" value="Glycogen Phosphorylase B"/>
    <property type="match status" value="2"/>
</dbReference>
<dbReference type="Pfam" id="PF00534">
    <property type="entry name" value="Glycos_transf_1"/>
    <property type="match status" value="1"/>
</dbReference>
<proteinExistence type="predicted"/>
<dbReference type="Proteomes" id="UP000009872">
    <property type="component" value="Unassembled WGS sequence"/>
</dbReference>
<dbReference type="EMBL" id="ADLF01000003">
    <property type="protein sequence ID" value="EKU91831.1"/>
    <property type="molecule type" value="Genomic_DNA"/>
</dbReference>
<dbReference type="AlphaFoldDB" id="K9E7M1"/>